<organism evidence="4 5">
    <name type="scientific">Agrilus planipennis</name>
    <name type="common">Emerald ash borer</name>
    <name type="synonym">Agrilus marcopoli</name>
    <dbReference type="NCBI Taxonomy" id="224129"/>
    <lineage>
        <taxon>Eukaryota</taxon>
        <taxon>Metazoa</taxon>
        <taxon>Ecdysozoa</taxon>
        <taxon>Arthropoda</taxon>
        <taxon>Hexapoda</taxon>
        <taxon>Insecta</taxon>
        <taxon>Pterygota</taxon>
        <taxon>Neoptera</taxon>
        <taxon>Endopterygota</taxon>
        <taxon>Coleoptera</taxon>
        <taxon>Polyphaga</taxon>
        <taxon>Elateriformia</taxon>
        <taxon>Buprestoidea</taxon>
        <taxon>Buprestidae</taxon>
        <taxon>Agrilinae</taxon>
        <taxon>Agrilus</taxon>
    </lineage>
</organism>
<feature type="domain" description="AMP-binding enzyme C-terminal" evidence="3">
    <location>
        <begin position="491"/>
        <end position="565"/>
    </location>
</feature>
<dbReference type="InterPro" id="IPR020845">
    <property type="entry name" value="AMP-binding_CS"/>
</dbReference>
<accession>A0A7F5RFD6</accession>
<dbReference type="Proteomes" id="UP000192223">
    <property type="component" value="Unplaced"/>
</dbReference>
<name>A0A7F5RFD6_AGRPL</name>
<gene>
    <name evidence="5" type="primary">LOC108741592</name>
</gene>
<dbReference type="Gene3D" id="3.30.300.30">
    <property type="match status" value="1"/>
</dbReference>
<dbReference type="SUPFAM" id="SSF56801">
    <property type="entry name" value="Acetyl-CoA synthetase-like"/>
    <property type="match status" value="1"/>
</dbReference>
<dbReference type="Pfam" id="PF00501">
    <property type="entry name" value="AMP-binding"/>
    <property type="match status" value="1"/>
</dbReference>
<dbReference type="KEGG" id="apln:108741592"/>
<evidence type="ECO:0000313" key="5">
    <source>
        <dbReference type="RefSeq" id="XP_025834687.1"/>
    </source>
</evidence>
<dbReference type="GO" id="GO:0006631">
    <property type="term" value="P:fatty acid metabolic process"/>
    <property type="evidence" value="ECO:0007669"/>
    <property type="project" value="TreeGrafter"/>
</dbReference>
<sequence>MNFMNKFYATRTALIRYQHIQSKLKPRLTHRPTDVKPVFRRAFDHLEKIGLKDDAGTYSFGNLLMGANQLSREMTAKIGKTGERVVFVCPNDASYVMTQWACWISGQIAVPLNKSYPENLLEYYCNDSKTKLIVTNSSSAEIMDRLAKKCNAKIIVLDDDFRKNAQTKVPTKLTDVETGLSADFYNTSGAMILYTSGTTGNPKGVVLTHRNIYSQVNTLIDAWRWSSNDTVLHTLPLHHVHGVVNILLCSLYAGAKCVILPKFDANTVWTHLLGINENPGDRKITVFMAVPTIYSKLLEEYDRIFAGDPKMTEHIKTILQTKVRLMVSGSAPLPVPLYQRWHSVTGHRLLERYGMTEIGMCLSQLYDSSREPGYIGVPLPGVTIKIVDISRPNNETLLECTNVNGSVEYTYLPIKEKNDDPTGELHVKGEGVFKEYFRRPEETQKEFTSDGWFKTGDICQFSRQKKIFRILGRASVDIIKTGGYKVSAVDVETILLGHPEVVECAVLGIPDDVYGEKVAAIITIKPMSLLTHISLTEWAKEKMPKHWIPKEIRIVTSLPKNAMGKVNKKQLRLSVFPELEN</sequence>
<dbReference type="Pfam" id="PF13193">
    <property type="entry name" value="AMP-binding_C"/>
    <property type="match status" value="1"/>
</dbReference>
<dbReference type="InterPro" id="IPR045851">
    <property type="entry name" value="AMP-bd_C_sf"/>
</dbReference>
<evidence type="ECO:0000313" key="4">
    <source>
        <dbReference type="Proteomes" id="UP000192223"/>
    </source>
</evidence>
<dbReference type="CTD" id="197322"/>
<dbReference type="RefSeq" id="XP_025834687.1">
    <property type="nucleotide sequence ID" value="XM_025978902.1"/>
</dbReference>
<dbReference type="OrthoDB" id="2962993at2759"/>
<dbReference type="PROSITE" id="PS00455">
    <property type="entry name" value="AMP_BINDING"/>
    <property type="match status" value="1"/>
</dbReference>
<dbReference type="InParanoid" id="A0A7F5RFD6"/>
<dbReference type="InterPro" id="IPR000873">
    <property type="entry name" value="AMP-dep_synth/lig_dom"/>
</dbReference>
<dbReference type="InterPro" id="IPR042099">
    <property type="entry name" value="ANL_N_sf"/>
</dbReference>
<dbReference type="InterPro" id="IPR025110">
    <property type="entry name" value="AMP-bd_C"/>
</dbReference>
<reference evidence="5" key="1">
    <citation type="submission" date="2025-08" db="UniProtKB">
        <authorList>
            <consortium name="RefSeq"/>
        </authorList>
    </citation>
    <scope>IDENTIFICATION</scope>
    <source>
        <tissue evidence="5">Entire body</tissue>
    </source>
</reference>
<dbReference type="AlphaFoldDB" id="A0A7F5RFD6"/>
<evidence type="ECO:0000259" key="3">
    <source>
        <dbReference type="Pfam" id="PF13193"/>
    </source>
</evidence>
<dbReference type="GeneID" id="108741592"/>
<comment type="similarity">
    <text evidence="1">Belongs to the ATP-dependent AMP-binding enzyme family.</text>
</comment>
<evidence type="ECO:0000256" key="1">
    <source>
        <dbReference type="ARBA" id="ARBA00006432"/>
    </source>
</evidence>
<feature type="domain" description="AMP-dependent synthetase/ligase" evidence="2">
    <location>
        <begin position="44"/>
        <end position="437"/>
    </location>
</feature>
<dbReference type="Gene3D" id="3.40.50.12780">
    <property type="entry name" value="N-terminal domain of ligase-like"/>
    <property type="match status" value="1"/>
</dbReference>
<keyword evidence="4" id="KW-1185">Reference proteome</keyword>
<dbReference type="PANTHER" id="PTHR43201:SF8">
    <property type="entry name" value="ACYL-COA SYNTHETASE FAMILY MEMBER 3"/>
    <property type="match status" value="1"/>
</dbReference>
<dbReference type="FunCoup" id="A0A7F5RFD6">
    <property type="interactions" value="773"/>
</dbReference>
<evidence type="ECO:0000259" key="2">
    <source>
        <dbReference type="Pfam" id="PF00501"/>
    </source>
</evidence>
<protein>
    <submittedName>
        <fullName evidence="5">Acyl-CoA synthetase family member 3, mitochondrial</fullName>
    </submittedName>
</protein>
<dbReference type="PANTHER" id="PTHR43201">
    <property type="entry name" value="ACYL-COA SYNTHETASE"/>
    <property type="match status" value="1"/>
</dbReference>
<dbReference type="GO" id="GO:0031956">
    <property type="term" value="F:medium-chain fatty acid-CoA ligase activity"/>
    <property type="evidence" value="ECO:0007669"/>
    <property type="project" value="TreeGrafter"/>
</dbReference>
<dbReference type="CDD" id="cd05941">
    <property type="entry name" value="MCS"/>
    <property type="match status" value="1"/>
</dbReference>
<proteinExistence type="inferred from homology"/>